<evidence type="ECO:0000313" key="4">
    <source>
        <dbReference type="Proteomes" id="UP001278766"/>
    </source>
</evidence>
<dbReference type="InterPro" id="IPR053000">
    <property type="entry name" value="WSS1-like_metalloprotease"/>
</dbReference>
<dbReference type="GO" id="GO:0005634">
    <property type="term" value="C:nucleus"/>
    <property type="evidence" value="ECO:0007669"/>
    <property type="project" value="TreeGrafter"/>
</dbReference>
<dbReference type="GeneID" id="87843257"/>
<organism evidence="3 4">
    <name type="scientific">Chaetomium fimeti</name>
    <dbReference type="NCBI Taxonomy" id="1854472"/>
    <lineage>
        <taxon>Eukaryota</taxon>
        <taxon>Fungi</taxon>
        <taxon>Dikarya</taxon>
        <taxon>Ascomycota</taxon>
        <taxon>Pezizomycotina</taxon>
        <taxon>Sordariomycetes</taxon>
        <taxon>Sordariomycetidae</taxon>
        <taxon>Sordariales</taxon>
        <taxon>Chaetomiaceae</taxon>
        <taxon>Chaetomium</taxon>
    </lineage>
</organism>
<feature type="domain" description="WLM" evidence="2">
    <location>
        <begin position="1"/>
        <end position="167"/>
    </location>
</feature>
<dbReference type="GO" id="GO:0006281">
    <property type="term" value="P:DNA repair"/>
    <property type="evidence" value="ECO:0007669"/>
    <property type="project" value="TreeGrafter"/>
</dbReference>
<dbReference type="PANTHER" id="PTHR46622:SF1">
    <property type="entry name" value="DNA-DEPENDENT METALLOPROTEASE WSS1"/>
    <property type="match status" value="1"/>
</dbReference>
<feature type="region of interest" description="Disordered" evidence="1">
    <location>
        <begin position="135"/>
        <end position="173"/>
    </location>
</feature>
<dbReference type="Pfam" id="PF08325">
    <property type="entry name" value="WLM"/>
    <property type="match status" value="1"/>
</dbReference>
<evidence type="ECO:0000256" key="1">
    <source>
        <dbReference type="SAM" id="MobiDB-lite"/>
    </source>
</evidence>
<dbReference type="InterPro" id="IPR013536">
    <property type="entry name" value="WLM_dom"/>
</dbReference>
<dbReference type="Proteomes" id="UP001278766">
    <property type="component" value="Unassembled WGS sequence"/>
</dbReference>
<dbReference type="EMBL" id="JAUEPN010000001">
    <property type="protein sequence ID" value="KAK3300908.1"/>
    <property type="molecule type" value="Genomic_DNA"/>
</dbReference>
<gene>
    <name evidence="3" type="ORF">B0H64DRAFT_438034</name>
</gene>
<evidence type="ECO:0000259" key="2">
    <source>
        <dbReference type="PROSITE" id="PS51397"/>
    </source>
</evidence>
<reference evidence="3" key="1">
    <citation type="journal article" date="2023" name="Mol. Phylogenet. Evol.">
        <title>Genome-scale phylogeny and comparative genomics of the fungal order Sordariales.</title>
        <authorList>
            <person name="Hensen N."/>
            <person name="Bonometti L."/>
            <person name="Westerberg I."/>
            <person name="Brannstrom I.O."/>
            <person name="Guillou S."/>
            <person name="Cros-Aarteil S."/>
            <person name="Calhoun S."/>
            <person name="Haridas S."/>
            <person name="Kuo A."/>
            <person name="Mondo S."/>
            <person name="Pangilinan J."/>
            <person name="Riley R."/>
            <person name="LaButti K."/>
            <person name="Andreopoulos B."/>
            <person name="Lipzen A."/>
            <person name="Chen C."/>
            <person name="Yan M."/>
            <person name="Daum C."/>
            <person name="Ng V."/>
            <person name="Clum A."/>
            <person name="Steindorff A."/>
            <person name="Ohm R.A."/>
            <person name="Martin F."/>
            <person name="Silar P."/>
            <person name="Natvig D.O."/>
            <person name="Lalanne C."/>
            <person name="Gautier V."/>
            <person name="Ament-Velasquez S.L."/>
            <person name="Kruys A."/>
            <person name="Hutchinson M.I."/>
            <person name="Powell A.J."/>
            <person name="Barry K."/>
            <person name="Miller A.N."/>
            <person name="Grigoriev I.V."/>
            <person name="Debuchy R."/>
            <person name="Gladieux P."/>
            <person name="Hiltunen Thoren M."/>
            <person name="Johannesson H."/>
        </authorList>
    </citation>
    <scope>NUCLEOTIDE SEQUENCE</scope>
    <source>
        <strain evidence="3">CBS 168.71</strain>
    </source>
</reference>
<name>A0AAE0HQJ9_9PEZI</name>
<dbReference type="PANTHER" id="PTHR46622">
    <property type="entry name" value="DNA-DEPENDENT METALLOPROTEASE WSS1"/>
    <property type="match status" value="1"/>
</dbReference>
<accession>A0AAE0HQJ9</accession>
<protein>
    <submittedName>
        <fullName evidence="3">WLM domain-containing protein</fullName>
    </submittedName>
</protein>
<keyword evidence="4" id="KW-1185">Reference proteome</keyword>
<dbReference type="RefSeq" id="XP_062664422.1">
    <property type="nucleotide sequence ID" value="XM_062806309.1"/>
</dbReference>
<dbReference type="PROSITE" id="PS51397">
    <property type="entry name" value="WLM"/>
    <property type="match status" value="1"/>
</dbReference>
<evidence type="ECO:0000313" key="3">
    <source>
        <dbReference type="EMBL" id="KAK3300908.1"/>
    </source>
</evidence>
<proteinExistence type="predicted"/>
<sequence>MSQSSEKLIGYYTHLNLPRHEEALWHLTTIASLVKPIMRAHGWKLGMLSEMYPEDEVLLGENLNREQILVRLREPRDRNEFLPLDKMVNTMLHELSHMQCWGHDDIFYDMWDSLRLEFDRLLRSGYTGKVALGIGRPGGGPGSEDLPSYGALEPRGPGFPSGNRSGAAPSTLPDSLLAPSFRNSFSQSISRGASTADIDCHNGGKLGRELQTLMERWTKEKFKTWAEESSAKDAAALKALWDLLTRDSRGGYGPGSSRRVGGSSSFLPSQDLLSASRDTFSASRNALVPSRDTFAASLDPFPTPKRIPSTTGRDPFDGFSDDLLENFRTKRPPPQLKTY</sequence>
<dbReference type="GO" id="GO:0008237">
    <property type="term" value="F:metallopeptidase activity"/>
    <property type="evidence" value="ECO:0007669"/>
    <property type="project" value="TreeGrafter"/>
</dbReference>
<feature type="region of interest" description="Disordered" evidence="1">
    <location>
        <begin position="294"/>
        <end position="339"/>
    </location>
</feature>
<comment type="caution">
    <text evidence="3">The sequence shown here is derived from an EMBL/GenBank/DDBJ whole genome shotgun (WGS) entry which is preliminary data.</text>
</comment>
<reference evidence="3" key="2">
    <citation type="submission" date="2023-06" db="EMBL/GenBank/DDBJ databases">
        <authorList>
            <consortium name="Lawrence Berkeley National Laboratory"/>
            <person name="Haridas S."/>
            <person name="Hensen N."/>
            <person name="Bonometti L."/>
            <person name="Westerberg I."/>
            <person name="Brannstrom I.O."/>
            <person name="Guillou S."/>
            <person name="Cros-Aarteil S."/>
            <person name="Calhoun S."/>
            <person name="Kuo A."/>
            <person name="Mondo S."/>
            <person name="Pangilinan J."/>
            <person name="Riley R."/>
            <person name="Labutti K."/>
            <person name="Andreopoulos B."/>
            <person name="Lipzen A."/>
            <person name="Chen C."/>
            <person name="Yanf M."/>
            <person name="Daum C."/>
            <person name="Ng V."/>
            <person name="Clum A."/>
            <person name="Steindorff A."/>
            <person name="Ohm R."/>
            <person name="Martin F."/>
            <person name="Silar P."/>
            <person name="Natvig D."/>
            <person name="Lalanne C."/>
            <person name="Gautier V."/>
            <person name="Ament-Velasquez S.L."/>
            <person name="Kruys A."/>
            <person name="Hutchinson M.I."/>
            <person name="Powell A.J."/>
            <person name="Barry K."/>
            <person name="Miller A.N."/>
            <person name="Grigoriev I.V."/>
            <person name="Debuchy R."/>
            <person name="Gladieux P."/>
            <person name="Thoren M.H."/>
            <person name="Johannesson H."/>
        </authorList>
    </citation>
    <scope>NUCLEOTIDE SEQUENCE</scope>
    <source>
        <strain evidence="3">CBS 168.71</strain>
    </source>
</reference>
<dbReference type="AlphaFoldDB" id="A0AAE0HQJ9"/>